<dbReference type="PATRIC" id="fig|1341181.4.peg.3146"/>
<accession>V6SBE8</accession>
<name>V6SBE8_9FLAO</name>
<dbReference type="OrthoDB" id="1178263at2"/>
<dbReference type="Proteomes" id="UP000018004">
    <property type="component" value="Unassembled WGS sequence"/>
</dbReference>
<keyword evidence="1" id="KW-1133">Transmembrane helix</keyword>
<dbReference type="eggNOG" id="ENOG5032QWG">
    <property type="taxonomic scope" value="Bacteria"/>
</dbReference>
<keyword evidence="1" id="KW-0812">Transmembrane</keyword>
<proteinExistence type="predicted"/>
<evidence type="ECO:0000313" key="2">
    <source>
        <dbReference type="EMBL" id="ESU24008.1"/>
    </source>
</evidence>
<dbReference type="EMBL" id="AVGG01000042">
    <property type="protein sequence ID" value="ESU24008.1"/>
    <property type="molecule type" value="Genomic_DNA"/>
</dbReference>
<reference evidence="2 3" key="1">
    <citation type="submission" date="2013-08" db="EMBL/GenBank/DDBJ databases">
        <title>Flavobacterium limnosediminis JC2902 genome sequencing.</title>
        <authorList>
            <person name="Lee K."/>
            <person name="Yi H."/>
            <person name="Park S."/>
            <person name="Chun J."/>
        </authorList>
    </citation>
    <scope>NUCLEOTIDE SEQUENCE [LARGE SCALE GENOMIC DNA]</scope>
    <source>
        <strain evidence="2 3">JC2902</strain>
    </source>
</reference>
<sequence length="141" mass="16034">MDNELITEKNWWKKNWKWFIPLSGFVLIVILTINSNLSGLSDFAQTYVDPSLCQNAINEANKNNQVILSLGKLEPIDKLAIMEGNSVYSNNNKTVNATFRVSGKNGNGKMDISADKNGEKWEYKNIRIRIKKTGEEIKIIQ</sequence>
<keyword evidence="1" id="KW-0472">Membrane</keyword>
<dbReference type="AlphaFoldDB" id="V6SBE8"/>
<dbReference type="STRING" id="1341181.FLJC2902T_32060"/>
<gene>
    <name evidence="2" type="ORF">FLJC2902T_32060</name>
</gene>
<dbReference type="Pfam" id="PF08695">
    <property type="entry name" value="Coa1"/>
    <property type="match status" value="1"/>
</dbReference>
<dbReference type="RefSeq" id="WP_023580734.1">
    <property type="nucleotide sequence ID" value="NZ_AVGG01000042.1"/>
</dbReference>
<evidence type="ECO:0000313" key="3">
    <source>
        <dbReference type="Proteomes" id="UP000018004"/>
    </source>
</evidence>
<protein>
    <recommendedName>
        <fullName evidence="4">Cytochrome oxidase complex assembly protein 1</fullName>
    </recommendedName>
</protein>
<comment type="caution">
    <text evidence="2">The sequence shown here is derived from an EMBL/GenBank/DDBJ whole genome shotgun (WGS) entry which is preliminary data.</text>
</comment>
<keyword evidence="3" id="KW-1185">Reference proteome</keyword>
<evidence type="ECO:0000256" key="1">
    <source>
        <dbReference type="SAM" id="Phobius"/>
    </source>
</evidence>
<dbReference type="InterPro" id="IPR014807">
    <property type="entry name" value="Coa1"/>
</dbReference>
<evidence type="ECO:0008006" key="4">
    <source>
        <dbReference type="Google" id="ProtNLM"/>
    </source>
</evidence>
<feature type="transmembrane region" description="Helical" evidence="1">
    <location>
        <begin position="18"/>
        <end position="37"/>
    </location>
</feature>
<organism evidence="2 3">
    <name type="scientific">Flavobacterium limnosediminis JC2902</name>
    <dbReference type="NCBI Taxonomy" id="1341181"/>
    <lineage>
        <taxon>Bacteria</taxon>
        <taxon>Pseudomonadati</taxon>
        <taxon>Bacteroidota</taxon>
        <taxon>Flavobacteriia</taxon>
        <taxon>Flavobacteriales</taxon>
        <taxon>Flavobacteriaceae</taxon>
        <taxon>Flavobacterium</taxon>
    </lineage>
</organism>